<sequence length="94" mass="10971">MKIDLNKLMDYKSLAYANPIAQLGKVKEEYKELMDEVVEKYTFSYVKDRDNFVAEGLDLITATVNLLLISGLTEQDFKKHIEKLESYKVGKYKR</sequence>
<reference evidence="1 2" key="1">
    <citation type="submission" date="2017-06" db="EMBL/GenBank/DDBJ databases">
        <title>Genome sequencing of Fusobacterium nucleatum subsp. polymorphum KCOM 1232 (=ChDC F37).</title>
        <authorList>
            <person name="Kook J.-K."/>
            <person name="Park S.-N."/>
            <person name="Lim Y.K."/>
            <person name="Roh H."/>
        </authorList>
    </citation>
    <scope>NUCLEOTIDE SEQUENCE [LARGE SCALE GENOMIC DNA]</scope>
    <source>
        <strain evidence="2">KCOM 1232 ( ChDC F37)</strain>
    </source>
</reference>
<protein>
    <recommendedName>
        <fullName evidence="3">NTP pyrophosphohydrolase MazG putative catalytic core domain-containing protein</fullName>
    </recommendedName>
</protein>
<dbReference type="AlphaFoldDB" id="A0A2B7YHT0"/>
<evidence type="ECO:0000313" key="2">
    <source>
        <dbReference type="Proteomes" id="UP000222862"/>
    </source>
</evidence>
<name>A0A2B7YHT0_FUSNP</name>
<evidence type="ECO:0008006" key="3">
    <source>
        <dbReference type="Google" id="ProtNLM"/>
    </source>
</evidence>
<gene>
    <name evidence="1" type="ORF">RN96_10405</name>
</gene>
<dbReference type="Proteomes" id="UP000222862">
    <property type="component" value="Unassembled WGS sequence"/>
</dbReference>
<dbReference type="EMBL" id="NJGI01000005">
    <property type="protein sequence ID" value="PGH20581.1"/>
    <property type="molecule type" value="Genomic_DNA"/>
</dbReference>
<accession>A0A2B7YHT0</accession>
<evidence type="ECO:0000313" key="1">
    <source>
        <dbReference type="EMBL" id="PGH20581.1"/>
    </source>
</evidence>
<proteinExistence type="predicted"/>
<organism evidence="1 2">
    <name type="scientific">Fusobacterium nucleatum subsp. polymorphum</name>
    <name type="common">Fusobacterium polymorphum</name>
    <dbReference type="NCBI Taxonomy" id="76857"/>
    <lineage>
        <taxon>Bacteria</taxon>
        <taxon>Fusobacteriati</taxon>
        <taxon>Fusobacteriota</taxon>
        <taxon>Fusobacteriia</taxon>
        <taxon>Fusobacteriales</taxon>
        <taxon>Fusobacteriaceae</taxon>
        <taxon>Fusobacterium</taxon>
    </lineage>
</organism>
<comment type="caution">
    <text evidence="1">The sequence shown here is derived from an EMBL/GenBank/DDBJ whole genome shotgun (WGS) entry which is preliminary data.</text>
</comment>
<dbReference type="RefSeq" id="WP_098703352.1">
    <property type="nucleotide sequence ID" value="NZ_NJGI01000005.1"/>
</dbReference>